<keyword evidence="6 12" id="KW-0274">FAD</keyword>
<dbReference type="InterPro" id="IPR029041">
    <property type="entry name" value="FAD-linked_oxidoreductase-like"/>
</dbReference>
<dbReference type="Proteomes" id="UP001056164">
    <property type="component" value="Chromosome"/>
</dbReference>
<dbReference type="CDD" id="cd00537">
    <property type="entry name" value="MTHFR"/>
    <property type="match status" value="1"/>
</dbReference>
<sequence>MLINHLFAQKTVFSLEVFPPKTDLGQQKLLNSLSGIKGIHPDFISVTQGAGGSNNQSMLSLASQIQTDLQIPVLAHLPGLYRDQNDVRRFLADLDRYQIHNVLALRGDYQPGQTTPRVFPHAADLAKFIQQTGQFDITGACYPQKHPEAPDLITDTLNLKTKVENGVNHLITQMIFDNDQFYAFQERLRLAGINVPVEVGIMPCTNHRQIKRITELAGITMPKKFTAMMDRYQDCPEAMRAAGIAYAIDQIVDLVAHGVDGIHLYTMNNPEVAQQIWAATHTLFEANPAPRPQLNHA</sequence>
<evidence type="ECO:0000256" key="2">
    <source>
        <dbReference type="ARBA" id="ARBA00004777"/>
    </source>
</evidence>
<evidence type="ECO:0000256" key="1">
    <source>
        <dbReference type="ARBA" id="ARBA00001974"/>
    </source>
</evidence>
<keyword evidence="8" id="KW-0520">NAD</keyword>
<keyword evidence="5 12" id="KW-0285">Flavoprotein</keyword>
<proteinExistence type="inferred from homology"/>
<keyword evidence="4" id="KW-0028">Amino-acid biosynthesis</keyword>
<protein>
    <recommendedName>
        <fullName evidence="12">Methylenetetrahydrofolate reductase</fullName>
        <ecNumber evidence="12">1.5.1.54</ecNumber>
    </recommendedName>
</protein>
<comment type="catalytic activity">
    <reaction evidence="11">
        <text>(6S)-5-methyl-5,6,7,8-tetrahydrofolate + NAD(+) = (6R)-5,10-methylene-5,6,7,8-tetrahydrofolate + NADH + H(+)</text>
        <dbReference type="Rhea" id="RHEA:19821"/>
        <dbReference type="ChEBI" id="CHEBI:15378"/>
        <dbReference type="ChEBI" id="CHEBI:15636"/>
        <dbReference type="ChEBI" id="CHEBI:18608"/>
        <dbReference type="ChEBI" id="CHEBI:57540"/>
        <dbReference type="ChEBI" id="CHEBI:57945"/>
        <dbReference type="EC" id="1.5.1.54"/>
    </reaction>
    <physiologicalReaction direction="right-to-left" evidence="11">
        <dbReference type="Rhea" id="RHEA:19823"/>
    </physiologicalReaction>
</comment>
<dbReference type="SUPFAM" id="SSF51730">
    <property type="entry name" value="FAD-linked oxidoreductase"/>
    <property type="match status" value="1"/>
</dbReference>
<evidence type="ECO:0000256" key="11">
    <source>
        <dbReference type="ARBA" id="ARBA00048628"/>
    </source>
</evidence>
<dbReference type="RefSeq" id="WP_252794773.1">
    <property type="nucleotide sequence ID" value="NZ_CP097121.1"/>
</dbReference>
<evidence type="ECO:0000256" key="10">
    <source>
        <dbReference type="ARBA" id="ARBA00034478"/>
    </source>
</evidence>
<evidence type="ECO:0000313" key="13">
    <source>
        <dbReference type="EMBL" id="USS90303.1"/>
    </source>
</evidence>
<gene>
    <name evidence="13" type="primary">metF</name>
    <name evidence="13" type="ORF">M3M37_05530</name>
</gene>
<dbReference type="Gene3D" id="3.20.20.220">
    <property type="match status" value="1"/>
</dbReference>
<keyword evidence="14" id="KW-1185">Reference proteome</keyword>
<evidence type="ECO:0000256" key="3">
    <source>
        <dbReference type="ARBA" id="ARBA00006743"/>
    </source>
</evidence>
<dbReference type="PANTHER" id="PTHR45754:SF3">
    <property type="entry name" value="METHYLENETETRAHYDROFOLATE REDUCTASE (NADPH)"/>
    <property type="match status" value="1"/>
</dbReference>
<dbReference type="EMBL" id="CP097121">
    <property type="protein sequence ID" value="USS90303.1"/>
    <property type="molecule type" value="Genomic_DNA"/>
</dbReference>
<dbReference type="InterPro" id="IPR003171">
    <property type="entry name" value="Mehydrof_redctse-like"/>
</dbReference>
<evidence type="ECO:0000256" key="6">
    <source>
        <dbReference type="ARBA" id="ARBA00022827"/>
    </source>
</evidence>
<name>A0ABY5BY54_9LACO</name>
<dbReference type="InterPro" id="IPR004620">
    <property type="entry name" value="MTHF_reductase_bac"/>
</dbReference>
<comment type="similarity">
    <text evidence="3 12">Belongs to the methylenetetrahydrofolate reductase family.</text>
</comment>
<evidence type="ECO:0000256" key="4">
    <source>
        <dbReference type="ARBA" id="ARBA00022605"/>
    </source>
</evidence>
<comment type="cofactor">
    <cofactor evidence="1 12">
        <name>FAD</name>
        <dbReference type="ChEBI" id="CHEBI:57692"/>
    </cofactor>
</comment>
<evidence type="ECO:0000256" key="7">
    <source>
        <dbReference type="ARBA" id="ARBA00023002"/>
    </source>
</evidence>
<comment type="pathway">
    <text evidence="10">Amino-acid biosynthesis; L-methionine biosynthesis via de novo pathway.</text>
</comment>
<comment type="pathway">
    <text evidence="2 12">One-carbon metabolism; tetrahydrofolate interconversion.</text>
</comment>
<dbReference type="EC" id="1.5.1.54" evidence="12"/>
<dbReference type="PANTHER" id="PTHR45754">
    <property type="entry name" value="METHYLENETETRAHYDROFOLATE REDUCTASE"/>
    <property type="match status" value="1"/>
</dbReference>
<dbReference type="NCBIfam" id="TIGR00676">
    <property type="entry name" value="fadh2"/>
    <property type="match status" value="1"/>
</dbReference>
<evidence type="ECO:0000256" key="9">
    <source>
        <dbReference type="ARBA" id="ARBA00023167"/>
    </source>
</evidence>
<evidence type="ECO:0000256" key="12">
    <source>
        <dbReference type="RuleBase" id="RU003862"/>
    </source>
</evidence>
<dbReference type="Pfam" id="PF02219">
    <property type="entry name" value="MTHFR"/>
    <property type="match status" value="1"/>
</dbReference>
<evidence type="ECO:0000313" key="14">
    <source>
        <dbReference type="Proteomes" id="UP001056164"/>
    </source>
</evidence>
<keyword evidence="7 12" id="KW-0560">Oxidoreductase</keyword>
<keyword evidence="9" id="KW-0486">Methionine biosynthesis</keyword>
<organism evidence="13 14">
    <name type="scientific">Fructilactobacillus carniphilus</name>
    <dbReference type="NCBI Taxonomy" id="2940297"/>
    <lineage>
        <taxon>Bacteria</taxon>
        <taxon>Bacillati</taxon>
        <taxon>Bacillota</taxon>
        <taxon>Bacilli</taxon>
        <taxon>Lactobacillales</taxon>
        <taxon>Lactobacillaceae</taxon>
        <taxon>Fructilactobacillus</taxon>
    </lineage>
</organism>
<reference evidence="13" key="1">
    <citation type="submission" date="2022-05" db="EMBL/GenBank/DDBJ databases">
        <authorList>
            <person name="Oliphant S.A."/>
            <person name="Watson-Haigh N.S."/>
            <person name="Sumby K.M."/>
            <person name="Gardner J.M."/>
            <person name="Jiranek V."/>
        </authorList>
    </citation>
    <scope>NUCLEOTIDE SEQUENCE</scope>
    <source>
        <strain evidence="13">KI4_A6</strain>
    </source>
</reference>
<accession>A0ABY5BY54</accession>
<evidence type="ECO:0000256" key="5">
    <source>
        <dbReference type="ARBA" id="ARBA00022630"/>
    </source>
</evidence>
<evidence type="ECO:0000256" key="8">
    <source>
        <dbReference type="ARBA" id="ARBA00023027"/>
    </source>
</evidence>
<dbReference type="GO" id="GO:0004489">
    <property type="term" value="F:methylenetetrahydrofolate reductase [NAD(P)H] activity"/>
    <property type="evidence" value="ECO:0007669"/>
    <property type="project" value="UniProtKB-EC"/>
</dbReference>